<protein>
    <submittedName>
        <fullName evidence="1">Uncharacterized protein</fullName>
    </submittedName>
</protein>
<dbReference type="AlphaFoldDB" id="A0A9P5RXM5"/>
<dbReference type="EMBL" id="JAAAUQ010000735">
    <property type="protein sequence ID" value="KAF9147907.1"/>
    <property type="molecule type" value="Genomic_DNA"/>
</dbReference>
<organism evidence="1 2">
    <name type="scientific">Linnemannia schmuckeri</name>
    <dbReference type="NCBI Taxonomy" id="64567"/>
    <lineage>
        <taxon>Eukaryota</taxon>
        <taxon>Fungi</taxon>
        <taxon>Fungi incertae sedis</taxon>
        <taxon>Mucoromycota</taxon>
        <taxon>Mortierellomycotina</taxon>
        <taxon>Mortierellomycetes</taxon>
        <taxon>Mortierellales</taxon>
        <taxon>Mortierellaceae</taxon>
        <taxon>Linnemannia</taxon>
    </lineage>
</organism>
<feature type="non-terminal residue" evidence="1">
    <location>
        <position position="102"/>
    </location>
</feature>
<dbReference type="OrthoDB" id="10519224at2759"/>
<name>A0A9P5RXM5_9FUNG</name>
<sequence>MDPHAQVQAEFNQFSEQQIKEQQQQCIINGNYAVIADLSDINLLSSSSSEPTSIIPVTTITDAPIGVAPMDATVIPTGDISAANVVSPGQSADASGDDCCGG</sequence>
<proteinExistence type="predicted"/>
<reference evidence="1" key="1">
    <citation type="journal article" date="2020" name="Fungal Divers.">
        <title>Resolving the Mortierellaceae phylogeny through synthesis of multi-gene phylogenetics and phylogenomics.</title>
        <authorList>
            <person name="Vandepol N."/>
            <person name="Liber J."/>
            <person name="Desiro A."/>
            <person name="Na H."/>
            <person name="Kennedy M."/>
            <person name="Barry K."/>
            <person name="Grigoriev I.V."/>
            <person name="Miller A.N."/>
            <person name="O'Donnell K."/>
            <person name="Stajich J.E."/>
            <person name="Bonito G."/>
        </authorList>
    </citation>
    <scope>NUCLEOTIDE SEQUENCE</scope>
    <source>
        <strain evidence="1">NRRL 6426</strain>
    </source>
</reference>
<accession>A0A9P5RXM5</accession>
<evidence type="ECO:0000313" key="1">
    <source>
        <dbReference type="EMBL" id="KAF9147907.1"/>
    </source>
</evidence>
<evidence type="ECO:0000313" key="2">
    <source>
        <dbReference type="Proteomes" id="UP000748756"/>
    </source>
</evidence>
<gene>
    <name evidence="1" type="ORF">BG015_010372</name>
</gene>
<comment type="caution">
    <text evidence="1">The sequence shown here is derived from an EMBL/GenBank/DDBJ whole genome shotgun (WGS) entry which is preliminary data.</text>
</comment>
<keyword evidence="2" id="KW-1185">Reference proteome</keyword>
<dbReference type="Proteomes" id="UP000748756">
    <property type="component" value="Unassembled WGS sequence"/>
</dbReference>